<dbReference type="SUPFAM" id="SSF55729">
    <property type="entry name" value="Acyl-CoA N-acyltransferases (Nat)"/>
    <property type="match status" value="1"/>
</dbReference>
<dbReference type="Gene3D" id="3.40.630.30">
    <property type="match status" value="1"/>
</dbReference>
<proteinExistence type="predicted"/>
<dbReference type="InterPro" id="IPR050832">
    <property type="entry name" value="Bact_Acetyltransf"/>
</dbReference>
<feature type="domain" description="N-acetyltransferase" evidence="3">
    <location>
        <begin position="15"/>
        <end position="175"/>
    </location>
</feature>
<keyword evidence="5" id="KW-1185">Reference proteome</keyword>
<evidence type="ECO:0000256" key="2">
    <source>
        <dbReference type="ARBA" id="ARBA00023315"/>
    </source>
</evidence>
<organism evidence="4 5">
    <name type="scientific">Planotetraspora mira</name>
    <dbReference type="NCBI Taxonomy" id="58121"/>
    <lineage>
        <taxon>Bacteria</taxon>
        <taxon>Bacillati</taxon>
        <taxon>Actinomycetota</taxon>
        <taxon>Actinomycetes</taxon>
        <taxon>Streptosporangiales</taxon>
        <taxon>Streptosporangiaceae</taxon>
        <taxon>Planotetraspora</taxon>
    </lineage>
</organism>
<accession>A0A8J3XET0</accession>
<evidence type="ECO:0000313" key="4">
    <source>
        <dbReference type="EMBL" id="GII33813.1"/>
    </source>
</evidence>
<keyword evidence="2" id="KW-0012">Acyltransferase</keyword>
<dbReference type="AlphaFoldDB" id="A0A8J3XET0"/>
<gene>
    <name evidence="4" type="ORF">Pmi06nite_72550</name>
</gene>
<keyword evidence="1" id="KW-0808">Transferase</keyword>
<dbReference type="Proteomes" id="UP000650628">
    <property type="component" value="Unassembled WGS sequence"/>
</dbReference>
<dbReference type="PANTHER" id="PTHR43877">
    <property type="entry name" value="AMINOALKYLPHOSPHONATE N-ACETYLTRANSFERASE-RELATED-RELATED"/>
    <property type="match status" value="1"/>
</dbReference>
<evidence type="ECO:0000313" key="5">
    <source>
        <dbReference type="Proteomes" id="UP000650628"/>
    </source>
</evidence>
<dbReference type="InterPro" id="IPR016181">
    <property type="entry name" value="Acyl_CoA_acyltransferase"/>
</dbReference>
<dbReference type="InterPro" id="IPR000182">
    <property type="entry name" value="GNAT_dom"/>
</dbReference>
<dbReference type="EMBL" id="BOOO01000042">
    <property type="protein sequence ID" value="GII33813.1"/>
    <property type="molecule type" value="Genomic_DNA"/>
</dbReference>
<reference evidence="4 5" key="1">
    <citation type="submission" date="2021-01" db="EMBL/GenBank/DDBJ databases">
        <title>Whole genome shotgun sequence of Planotetraspora mira NBRC 15435.</title>
        <authorList>
            <person name="Komaki H."/>
            <person name="Tamura T."/>
        </authorList>
    </citation>
    <scope>NUCLEOTIDE SEQUENCE [LARGE SCALE GENOMIC DNA]</scope>
    <source>
        <strain evidence="4 5">NBRC 15435</strain>
    </source>
</reference>
<dbReference type="GO" id="GO:0016747">
    <property type="term" value="F:acyltransferase activity, transferring groups other than amino-acyl groups"/>
    <property type="evidence" value="ECO:0007669"/>
    <property type="project" value="InterPro"/>
</dbReference>
<evidence type="ECO:0000256" key="1">
    <source>
        <dbReference type="ARBA" id="ARBA00022679"/>
    </source>
</evidence>
<comment type="caution">
    <text evidence="4">The sequence shown here is derived from an EMBL/GenBank/DDBJ whole genome shotgun (WGS) entry which is preliminary data.</text>
</comment>
<dbReference type="CDD" id="cd04301">
    <property type="entry name" value="NAT_SF"/>
    <property type="match status" value="1"/>
</dbReference>
<dbReference type="PROSITE" id="PS51186">
    <property type="entry name" value="GNAT"/>
    <property type="match status" value="1"/>
</dbReference>
<name>A0A8J3XET0_9ACTN</name>
<protein>
    <submittedName>
        <fullName evidence="4">N-acetyltransferase</fullName>
    </submittedName>
</protein>
<sequence length="176" mass="19794">MTYDLGNEEMSIRTTEVRRLSPEDWALFRDVRLEALAESPDAFSSTLEREQAYDEEHWRDWMRPERGLKAVARAGETAVGLVGGWLPEDRGGAVELYSMWVSPAARERGVGALLVEEVVAWAAAEGHPVVELWVVDGNDQAERLYARSGFTMTGETQPHPNDPGLRERLMIRPLDS</sequence>
<dbReference type="Pfam" id="PF00583">
    <property type="entry name" value="Acetyltransf_1"/>
    <property type="match status" value="1"/>
</dbReference>
<evidence type="ECO:0000259" key="3">
    <source>
        <dbReference type="PROSITE" id="PS51186"/>
    </source>
</evidence>